<evidence type="ECO:0008006" key="8">
    <source>
        <dbReference type="Google" id="ProtNLM"/>
    </source>
</evidence>
<evidence type="ECO:0000256" key="5">
    <source>
        <dbReference type="SAM" id="MobiDB-lite"/>
    </source>
</evidence>
<dbReference type="Proteomes" id="UP000197138">
    <property type="component" value="Unassembled WGS sequence"/>
</dbReference>
<dbReference type="PANTHER" id="PTHR13408:SF0">
    <property type="entry name" value="DNA-DIRECTED RNA POLYMERASE III SUBUNIT RPC4"/>
    <property type="match status" value="1"/>
</dbReference>
<dbReference type="GO" id="GO:0042797">
    <property type="term" value="P:tRNA transcription by RNA polymerase III"/>
    <property type="evidence" value="ECO:0007669"/>
    <property type="project" value="TreeGrafter"/>
</dbReference>
<evidence type="ECO:0000256" key="1">
    <source>
        <dbReference type="ARBA" id="ARBA00004123"/>
    </source>
</evidence>
<keyword evidence="4" id="KW-0539">Nucleus</keyword>
<sequence>MDAEMRKIELEEAQSAKEDTRDMDGFRLEAWMTSMESKPPIGGGAAPRKVRFAPKAPPTRKPKPAAVKIEVKDDDDDDSKAKDLLRRFNEGILKGKAKVERKVAPSQIAFGYGGAVTSIKSYGTRSKASNGSFDGSFLRMEKEYQEPWDYYTYYPVTLPLRRPYSGNPELLDEEEFGEASETATFDENLTNSAEELGLVEENLEPSMFFIQLPPSLPMMKRSASSEGEEITESSKSSRKGCKLDDLPAGFMGKMLVHRSGAIKLKLGDSLYDVSVGSNCVFAQDAVAMNIEDKHCCVVGELNKRAVVTPDVDSILDGIDQL</sequence>
<evidence type="ECO:0000256" key="2">
    <source>
        <dbReference type="ARBA" id="ARBA00022478"/>
    </source>
</evidence>
<evidence type="ECO:0000256" key="4">
    <source>
        <dbReference type="ARBA" id="ARBA00023242"/>
    </source>
</evidence>
<reference evidence="7" key="1">
    <citation type="journal article" date="2017" name="Plant J.">
        <title>The pomegranate (Punica granatum L.) genome and the genomics of punicalagin biosynthesis.</title>
        <authorList>
            <person name="Qin G."/>
            <person name="Xu C."/>
            <person name="Ming R."/>
            <person name="Tang H."/>
            <person name="Guyot R."/>
            <person name="Kramer E.M."/>
            <person name="Hu Y."/>
            <person name="Yi X."/>
            <person name="Qi Y."/>
            <person name="Xu X."/>
            <person name="Gao Z."/>
            <person name="Pan H."/>
            <person name="Jian J."/>
            <person name="Tian Y."/>
            <person name="Yue Z."/>
            <person name="Xu Y."/>
        </authorList>
    </citation>
    <scope>NUCLEOTIDE SEQUENCE [LARGE SCALE GENOMIC DNA]</scope>
    <source>
        <strain evidence="7">cv. Dabenzi</strain>
    </source>
</reference>
<dbReference type="InterPro" id="IPR007811">
    <property type="entry name" value="RPC4"/>
</dbReference>
<dbReference type="AlphaFoldDB" id="A0A218WWW7"/>
<accession>A0A218WWW7</accession>
<keyword evidence="2" id="KW-0240">DNA-directed RNA polymerase</keyword>
<feature type="region of interest" description="Disordered" evidence="5">
    <location>
        <begin position="1"/>
        <end position="23"/>
    </location>
</feature>
<organism evidence="6 7">
    <name type="scientific">Punica granatum</name>
    <name type="common">Pomegranate</name>
    <dbReference type="NCBI Taxonomy" id="22663"/>
    <lineage>
        <taxon>Eukaryota</taxon>
        <taxon>Viridiplantae</taxon>
        <taxon>Streptophyta</taxon>
        <taxon>Embryophyta</taxon>
        <taxon>Tracheophyta</taxon>
        <taxon>Spermatophyta</taxon>
        <taxon>Magnoliopsida</taxon>
        <taxon>eudicotyledons</taxon>
        <taxon>Gunneridae</taxon>
        <taxon>Pentapetalae</taxon>
        <taxon>rosids</taxon>
        <taxon>malvids</taxon>
        <taxon>Myrtales</taxon>
        <taxon>Lythraceae</taxon>
        <taxon>Punica</taxon>
    </lineage>
</organism>
<feature type="region of interest" description="Disordered" evidence="5">
    <location>
        <begin position="220"/>
        <end position="240"/>
    </location>
</feature>
<proteinExistence type="predicted"/>
<keyword evidence="3" id="KW-0804">Transcription</keyword>
<comment type="caution">
    <text evidence="6">The sequence shown here is derived from an EMBL/GenBank/DDBJ whole genome shotgun (WGS) entry which is preliminary data.</text>
</comment>
<comment type="subcellular location">
    <subcellularLocation>
        <location evidence="1">Nucleus</location>
    </subcellularLocation>
</comment>
<dbReference type="Pfam" id="PF05132">
    <property type="entry name" value="RNA_pol_Rpc4"/>
    <property type="match status" value="1"/>
</dbReference>
<evidence type="ECO:0000313" key="7">
    <source>
        <dbReference type="Proteomes" id="UP000197138"/>
    </source>
</evidence>
<feature type="region of interest" description="Disordered" evidence="5">
    <location>
        <begin position="36"/>
        <end position="78"/>
    </location>
</feature>
<gene>
    <name evidence="6" type="ORF">CDL15_Pgr028934</name>
</gene>
<evidence type="ECO:0000256" key="3">
    <source>
        <dbReference type="ARBA" id="ARBA00023163"/>
    </source>
</evidence>
<dbReference type="PANTHER" id="PTHR13408">
    <property type="entry name" value="DNA-DIRECTED RNA POLYMERASE III"/>
    <property type="match status" value="1"/>
</dbReference>
<protein>
    <recommendedName>
        <fullName evidence="8">DNA-directed RNA polymerase III subunit RPC4</fullName>
    </recommendedName>
</protein>
<dbReference type="EMBL" id="MTKT01002590">
    <property type="protein sequence ID" value="OWM77297.1"/>
    <property type="molecule type" value="Genomic_DNA"/>
</dbReference>
<dbReference type="GO" id="GO:0005666">
    <property type="term" value="C:RNA polymerase III complex"/>
    <property type="evidence" value="ECO:0007669"/>
    <property type="project" value="InterPro"/>
</dbReference>
<dbReference type="GO" id="GO:0003677">
    <property type="term" value="F:DNA binding"/>
    <property type="evidence" value="ECO:0007669"/>
    <property type="project" value="InterPro"/>
</dbReference>
<feature type="compositionally biased region" description="Basic residues" evidence="5">
    <location>
        <begin position="48"/>
        <end position="63"/>
    </location>
</feature>
<evidence type="ECO:0000313" key="6">
    <source>
        <dbReference type="EMBL" id="OWM77297.1"/>
    </source>
</evidence>
<name>A0A218WWW7_PUNGR</name>